<reference evidence="1 2" key="1">
    <citation type="submission" date="2015-10" db="EMBL/GenBank/DDBJ databases">
        <title>Draft genome sequence of pyrrolomycin-producing Streptomyces vitaminophilus.</title>
        <authorList>
            <person name="Graham D.E."/>
            <person name="Mahan K.M."/>
            <person name="Klingeman D.M."/>
            <person name="Hettich R.L."/>
            <person name="Parry R.J."/>
        </authorList>
    </citation>
    <scope>NUCLEOTIDE SEQUENCE [LARGE SCALE GENOMIC DNA]</scope>
    <source>
        <strain evidence="1 2">ATCC 31673</strain>
    </source>
</reference>
<protein>
    <submittedName>
        <fullName evidence="1">DNA-binding protein</fullName>
    </submittedName>
</protein>
<dbReference type="AlphaFoldDB" id="A0A0T6LTR9"/>
<name>A0A0T6LTR9_WENVI</name>
<sequence length="136" mass="14289">MTRPTATPAGTLALDSEGLSRAVPRDREITEWLALARADDMRVLTSAAIVEVVHPRINRPALEWTLSRIVVQPVTESVARTAAALLADTGLHGHGHAIDARLVATALAAPAPVTVLSSDPEHPTALCGGRVTVIKV</sequence>
<dbReference type="Gene3D" id="3.40.50.1010">
    <property type="entry name" value="5'-nuclease"/>
    <property type="match status" value="1"/>
</dbReference>
<proteinExistence type="predicted"/>
<organism evidence="1 2">
    <name type="scientific">Wenjunlia vitaminophila</name>
    <name type="common">Streptomyces vitaminophilus</name>
    <dbReference type="NCBI Taxonomy" id="76728"/>
    <lineage>
        <taxon>Bacteria</taxon>
        <taxon>Bacillati</taxon>
        <taxon>Actinomycetota</taxon>
        <taxon>Actinomycetes</taxon>
        <taxon>Kitasatosporales</taxon>
        <taxon>Streptomycetaceae</taxon>
        <taxon>Wenjunlia</taxon>
    </lineage>
</organism>
<accession>A0A0T6LTR9</accession>
<dbReference type="GO" id="GO:0003677">
    <property type="term" value="F:DNA binding"/>
    <property type="evidence" value="ECO:0007669"/>
    <property type="project" value="UniProtKB-KW"/>
</dbReference>
<comment type="caution">
    <text evidence="1">The sequence shown here is derived from an EMBL/GenBank/DDBJ whole genome shotgun (WGS) entry which is preliminary data.</text>
</comment>
<dbReference type="SUPFAM" id="SSF88723">
    <property type="entry name" value="PIN domain-like"/>
    <property type="match status" value="1"/>
</dbReference>
<dbReference type="EMBL" id="LLZU01000012">
    <property type="protein sequence ID" value="KRV49491.1"/>
    <property type="molecule type" value="Genomic_DNA"/>
</dbReference>
<dbReference type="RefSeq" id="WP_026220148.1">
    <property type="nucleotide sequence ID" value="NZ_LLZU01000012.1"/>
</dbReference>
<evidence type="ECO:0000313" key="2">
    <source>
        <dbReference type="Proteomes" id="UP000050867"/>
    </source>
</evidence>
<dbReference type="InterPro" id="IPR029060">
    <property type="entry name" value="PIN-like_dom_sf"/>
</dbReference>
<evidence type="ECO:0000313" key="1">
    <source>
        <dbReference type="EMBL" id="KRV49491.1"/>
    </source>
</evidence>
<gene>
    <name evidence="1" type="ORF">AQ490_21215</name>
</gene>
<dbReference type="STRING" id="76728.AQ490_21215"/>
<keyword evidence="2" id="KW-1185">Reference proteome</keyword>
<dbReference type="Proteomes" id="UP000050867">
    <property type="component" value="Unassembled WGS sequence"/>
</dbReference>
<keyword evidence="1" id="KW-0238">DNA-binding</keyword>
<dbReference type="OrthoDB" id="3292949at2"/>
<dbReference type="eggNOG" id="COG1848">
    <property type="taxonomic scope" value="Bacteria"/>
</dbReference>